<comment type="similarity">
    <text evidence="2">In the C-terminal section; belongs to the transpeptidase family.</text>
</comment>
<keyword evidence="4" id="KW-0121">Carboxypeptidase</keyword>
<comment type="similarity">
    <text evidence="3">In the N-terminal section; belongs to the glycosyltransferase 51 family.</text>
</comment>
<dbReference type="InterPro" id="IPR023193">
    <property type="entry name" value="EPSP_synthase_CS"/>
</dbReference>
<feature type="domain" description="Penicillin-binding protein transpeptidase" evidence="12">
    <location>
        <begin position="331"/>
        <end position="535"/>
    </location>
</feature>
<evidence type="ECO:0000259" key="14">
    <source>
        <dbReference type="Pfam" id="PF06832"/>
    </source>
</evidence>
<keyword evidence="8" id="KW-0378">Hydrolase</keyword>
<evidence type="ECO:0000256" key="5">
    <source>
        <dbReference type="ARBA" id="ARBA00022670"/>
    </source>
</evidence>
<dbReference type="InterPro" id="IPR009647">
    <property type="entry name" value="PBP_C"/>
</dbReference>
<name>A0ABS4ANA8_9PROT</name>
<accession>A0ABS4ANA8</accession>
<protein>
    <recommendedName>
        <fullName evidence="10">peptidoglycan glycosyltransferase</fullName>
        <ecNumber evidence="10">2.4.99.28</ecNumber>
    </recommendedName>
</protein>
<dbReference type="InterPro" id="IPR023346">
    <property type="entry name" value="Lysozyme-like_dom_sf"/>
</dbReference>
<comment type="pathway">
    <text evidence="1">Cell wall biogenesis; peptidoglycan biosynthesis.</text>
</comment>
<dbReference type="InterPro" id="IPR012338">
    <property type="entry name" value="Beta-lactam/transpept-like"/>
</dbReference>
<keyword evidence="6" id="KW-0328">Glycosyltransferase</keyword>
<dbReference type="PANTHER" id="PTHR32282">
    <property type="entry name" value="BINDING PROTEIN TRANSPEPTIDASE, PUTATIVE-RELATED"/>
    <property type="match status" value="1"/>
</dbReference>
<dbReference type="PANTHER" id="PTHR32282:SF15">
    <property type="entry name" value="PENICILLIN-BINDING PROTEIN 1C"/>
    <property type="match status" value="1"/>
</dbReference>
<evidence type="ECO:0000256" key="2">
    <source>
        <dbReference type="ARBA" id="ARBA00007090"/>
    </source>
</evidence>
<gene>
    <name evidence="15" type="primary">pbpC</name>
    <name evidence="15" type="ORF">J5Y09_02280</name>
</gene>
<evidence type="ECO:0000313" key="16">
    <source>
        <dbReference type="Proteomes" id="UP000680815"/>
    </source>
</evidence>
<keyword evidence="5" id="KW-0645">Protease</keyword>
<dbReference type="InterPro" id="IPR001264">
    <property type="entry name" value="Glyco_trans_51"/>
</dbReference>
<dbReference type="Gene3D" id="3.40.710.10">
    <property type="entry name" value="DD-peptidase/beta-lactamase superfamily"/>
    <property type="match status" value="1"/>
</dbReference>
<keyword evidence="7" id="KW-0808">Transferase</keyword>
<evidence type="ECO:0000259" key="12">
    <source>
        <dbReference type="Pfam" id="PF00905"/>
    </source>
</evidence>
<evidence type="ECO:0000256" key="7">
    <source>
        <dbReference type="ARBA" id="ARBA00022679"/>
    </source>
</evidence>
<keyword evidence="16" id="KW-1185">Reference proteome</keyword>
<evidence type="ECO:0000256" key="10">
    <source>
        <dbReference type="ARBA" id="ARBA00044770"/>
    </source>
</evidence>
<dbReference type="RefSeq" id="WP_209350081.1">
    <property type="nucleotide sequence ID" value="NZ_JAGIYZ010000001.1"/>
</dbReference>
<sequence>MSPLPNPPDESNGFQGPLGLWRAGVRGRAAPSPVRRRATLAFIAVTALLLAALALDRIFPPDLSRLAATGAEITDREGRTLSVLPAPGGTWRLRTTTADVPPHLVDLLVAAEDRRFHSHPGVDPISLARAAAQWVRAGRVVSGGSTLTMQAARLLEPRPRTLRSKAIEVFRALQLEARFSKNEILGIWLTLAPQGGNIEGIRAGSLAWFGRPAARLDTAEAALLVALARRPATLRPDRHPEAARAARDAVLARRGGAAAGLSAADRDLAVAATMPDRRLPMPRLAPHLSRELARASRGTVTTTLDAPLQRAAERLVAEMLPSLPDRASVALIVAEASSREARAMVGGAWGSEARAGTLDLTRAVRSPGSALKPFLYAMAFERGIATPGTLIADLPRHFGAYAPENFSRDFAGRITAADALRLSLNLPAVALLDQVGALRFASALKVAGAAPRLPRGADPSLPLALGGAGTTLREMVALYATLADGGRALPLRVTPGAAGEAQQAVDRRAAEQVAAILVQRFPGGGPAGVAWKTGTSWGGRDAWAFGFDGRHVAGVWIGRPDGTAMPGATGRSLALPVLARVFALLPEAPREGMRVAADVPRSAPPADRLRLLFPPAGAALAEGAGPVTLRAAGGRRPLTFLVDGAPIPHEPARREAAWDPPGPGFYRVTVLDAEGAAISVPVRVRGADAPAPGATFSLVPASAAP</sequence>
<proteinExistence type="inferred from homology"/>
<dbReference type="EC" id="2.4.99.28" evidence="10"/>
<dbReference type="Gene3D" id="1.10.3810.10">
    <property type="entry name" value="Biosynthetic peptidoglycan transglycosylase-like"/>
    <property type="match status" value="1"/>
</dbReference>
<evidence type="ECO:0000256" key="9">
    <source>
        <dbReference type="ARBA" id="ARBA00023268"/>
    </source>
</evidence>
<comment type="catalytic activity">
    <reaction evidence="11">
        <text>[GlcNAc-(1-&gt;4)-Mur2Ac(oyl-L-Ala-gamma-D-Glu-L-Lys-D-Ala-D-Ala)](n)-di-trans,octa-cis-undecaprenyl diphosphate + beta-D-GlcNAc-(1-&gt;4)-Mur2Ac(oyl-L-Ala-gamma-D-Glu-L-Lys-D-Ala-D-Ala)-di-trans,octa-cis-undecaprenyl diphosphate = [GlcNAc-(1-&gt;4)-Mur2Ac(oyl-L-Ala-gamma-D-Glu-L-Lys-D-Ala-D-Ala)](n+1)-di-trans,octa-cis-undecaprenyl diphosphate + di-trans,octa-cis-undecaprenyl diphosphate + H(+)</text>
        <dbReference type="Rhea" id="RHEA:23708"/>
        <dbReference type="Rhea" id="RHEA-COMP:9602"/>
        <dbReference type="Rhea" id="RHEA-COMP:9603"/>
        <dbReference type="ChEBI" id="CHEBI:15378"/>
        <dbReference type="ChEBI" id="CHEBI:58405"/>
        <dbReference type="ChEBI" id="CHEBI:60033"/>
        <dbReference type="ChEBI" id="CHEBI:78435"/>
        <dbReference type="EC" id="2.4.99.28"/>
    </reaction>
</comment>
<dbReference type="InterPro" id="IPR011815">
    <property type="entry name" value="PBP_1c"/>
</dbReference>
<keyword evidence="9" id="KW-0511">Multifunctional enzyme</keyword>
<dbReference type="SUPFAM" id="SSF56601">
    <property type="entry name" value="beta-lactamase/transpeptidase-like"/>
    <property type="match status" value="1"/>
</dbReference>
<evidence type="ECO:0000256" key="3">
    <source>
        <dbReference type="ARBA" id="ARBA00007739"/>
    </source>
</evidence>
<dbReference type="InterPro" id="IPR050396">
    <property type="entry name" value="Glycosyltr_51/Transpeptidase"/>
</dbReference>
<evidence type="ECO:0000256" key="1">
    <source>
        <dbReference type="ARBA" id="ARBA00004752"/>
    </source>
</evidence>
<dbReference type="EMBL" id="JAGIYZ010000001">
    <property type="protein sequence ID" value="MBP0462727.1"/>
    <property type="molecule type" value="Genomic_DNA"/>
</dbReference>
<evidence type="ECO:0000256" key="4">
    <source>
        <dbReference type="ARBA" id="ARBA00022645"/>
    </source>
</evidence>
<dbReference type="InterPro" id="IPR036950">
    <property type="entry name" value="PBP_transglycosylase"/>
</dbReference>
<organism evidence="15 16">
    <name type="scientific">Roseomonas nitratireducens</name>
    <dbReference type="NCBI Taxonomy" id="2820810"/>
    <lineage>
        <taxon>Bacteria</taxon>
        <taxon>Pseudomonadati</taxon>
        <taxon>Pseudomonadota</taxon>
        <taxon>Alphaproteobacteria</taxon>
        <taxon>Acetobacterales</taxon>
        <taxon>Roseomonadaceae</taxon>
        <taxon>Roseomonas</taxon>
    </lineage>
</organism>
<evidence type="ECO:0000256" key="8">
    <source>
        <dbReference type="ARBA" id="ARBA00022801"/>
    </source>
</evidence>
<dbReference type="Pfam" id="PF06832">
    <property type="entry name" value="BiPBP_C"/>
    <property type="match status" value="1"/>
</dbReference>
<reference evidence="15 16" key="1">
    <citation type="submission" date="2021-03" db="EMBL/GenBank/DDBJ databases">
        <authorList>
            <person name="So Y."/>
        </authorList>
    </citation>
    <scope>NUCLEOTIDE SEQUENCE [LARGE SCALE GENOMIC DNA]</scope>
    <source>
        <strain evidence="15 16">PWR1</strain>
    </source>
</reference>
<dbReference type="NCBIfam" id="TIGR02073">
    <property type="entry name" value="PBP_1c"/>
    <property type="match status" value="1"/>
</dbReference>
<dbReference type="InterPro" id="IPR001460">
    <property type="entry name" value="PCN-bd_Tpept"/>
</dbReference>
<dbReference type="SUPFAM" id="SSF53955">
    <property type="entry name" value="Lysozyme-like"/>
    <property type="match status" value="1"/>
</dbReference>
<evidence type="ECO:0000259" key="13">
    <source>
        <dbReference type="Pfam" id="PF00912"/>
    </source>
</evidence>
<comment type="caution">
    <text evidence="15">The sequence shown here is derived from an EMBL/GenBank/DDBJ whole genome shotgun (WGS) entry which is preliminary data.</text>
</comment>
<evidence type="ECO:0000256" key="6">
    <source>
        <dbReference type="ARBA" id="ARBA00022676"/>
    </source>
</evidence>
<dbReference type="PROSITE" id="PS00104">
    <property type="entry name" value="EPSP_SYNTHASE_1"/>
    <property type="match status" value="1"/>
</dbReference>
<feature type="domain" description="Penicillin-binding C-terminal" evidence="14">
    <location>
        <begin position="606"/>
        <end position="682"/>
    </location>
</feature>
<evidence type="ECO:0000256" key="11">
    <source>
        <dbReference type="ARBA" id="ARBA00049902"/>
    </source>
</evidence>
<dbReference type="Proteomes" id="UP000680815">
    <property type="component" value="Unassembled WGS sequence"/>
</dbReference>
<dbReference type="Pfam" id="PF00905">
    <property type="entry name" value="Transpeptidase"/>
    <property type="match status" value="1"/>
</dbReference>
<dbReference type="Pfam" id="PF00912">
    <property type="entry name" value="Transgly"/>
    <property type="match status" value="1"/>
</dbReference>
<feature type="domain" description="Glycosyl transferase family 51" evidence="13">
    <location>
        <begin position="90"/>
        <end position="253"/>
    </location>
</feature>
<evidence type="ECO:0000313" key="15">
    <source>
        <dbReference type="EMBL" id="MBP0462727.1"/>
    </source>
</evidence>